<evidence type="ECO:0000313" key="6">
    <source>
        <dbReference type="Proteomes" id="UP001244640"/>
    </source>
</evidence>
<proteinExistence type="predicted"/>
<dbReference type="Proteomes" id="UP001244640">
    <property type="component" value="Unassembled WGS sequence"/>
</dbReference>
<dbReference type="InterPro" id="IPR033413">
    <property type="entry name" value="DUF5117"/>
</dbReference>
<protein>
    <recommendedName>
        <fullName evidence="7">Zinc-dependent metalloprotease</fullName>
    </recommendedName>
</protein>
<comment type="caution">
    <text evidence="5">The sequence shown here is derived from an EMBL/GenBank/DDBJ whole genome shotgun (WGS) entry which is preliminary data.</text>
</comment>
<dbReference type="Pfam" id="PF17148">
    <property type="entry name" value="DUF5117"/>
    <property type="match status" value="1"/>
</dbReference>
<name>A0ABU0TZF6_9SPHI</name>
<evidence type="ECO:0000256" key="1">
    <source>
        <dbReference type="SAM" id="SignalP"/>
    </source>
</evidence>
<dbReference type="InterPro" id="IPR033428">
    <property type="entry name" value="DUF5118"/>
</dbReference>
<reference evidence="5 6" key="1">
    <citation type="submission" date="2023-07" db="EMBL/GenBank/DDBJ databases">
        <title>Functional and genomic diversity of the sorghum phyllosphere microbiome.</title>
        <authorList>
            <person name="Shade A."/>
        </authorList>
    </citation>
    <scope>NUCLEOTIDE SEQUENCE [LARGE SCALE GENOMIC DNA]</scope>
    <source>
        <strain evidence="5 6">SORGH_AS_0892</strain>
    </source>
</reference>
<feature type="domain" description="DUF5117" evidence="3">
    <location>
        <begin position="112"/>
        <end position="301"/>
    </location>
</feature>
<dbReference type="SUPFAM" id="SSF55486">
    <property type="entry name" value="Metalloproteases ('zincins'), catalytic domain"/>
    <property type="match status" value="1"/>
</dbReference>
<dbReference type="Gene3D" id="3.40.390.10">
    <property type="entry name" value="Collagenase (Catalytic Domain)"/>
    <property type="match status" value="1"/>
</dbReference>
<dbReference type="PANTHER" id="PTHR38478:SF1">
    <property type="entry name" value="ZINC DEPENDENT METALLOPROTEASE DOMAIN LIPOPROTEIN"/>
    <property type="match status" value="1"/>
</dbReference>
<keyword evidence="6" id="KW-1185">Reference proteome</keyword>
<evidence type="ECO:0000259" key="3">
    <source>
        <dbReference type="Pfam" id="PF17148"/>
    </source>
</evidence>
<evidence type="ECO:0000259" key="4">
    <source>
        <dbReference type="Pfam" id="PF17162"/>
    </source>
</evidence>
<dbReference type="RefSeq" id="WP_307184218.1">
    <property type="nucleotide sequence ID" value="NZ_JAUTBA010000001.1"/>
</dbReference>
<feature type="domain" description="EcxA zinc-binding" evidence="2">
    <location>
        <begin position="434"/>
        <end position="738"/>
    </location>
</feature>
<dbReference type="PANTHER" id="PTHR38478">
    <property type="entry name" value="PEPTIDASE M1A AND M12B"/>
    <property type="match status" value="1"/>
</dbReference>
<keyword evidence="1" id="KW-0732">Signal</keyword>
<feature type="domain" description="DUF5118" evidence="4">
    <location>
        <begin position="56"/>
        <end position="102"/>
    </location>
</feature>
<dbReference type="EMBL" id="JAUTBA010000001">
    <property type="protein sequence ID" value="MDQ1148079.1"/>
    <property type="molecule type" value="Genomic_DNA"/>
</dbReference>
<dbReference type="Pfam" id="PF17162">
    <property type="entry name" value="DUF5118"/>
    <property type="match status" value="1"/>
</dbReference>
<dbReference type="InterPro" id="IPR034032">
    <property type="entry name" value="Zn_MMP-like_bac"/>
</dbReference>
<dbReference type="InterPro" id="IPR024079">
    <property type="entry name" value="MetalloPept_cat_dom_sf"/>
</dbReference>
<dbReference type="CDD" id="cd04276">
    <property type="entry name" value="ZnMc_MMP_like_2"/>
    <property type="match status" value="1"/>
</dbReference>
<evidence type="ECO:0000313" key="5">
    <source>
        <dbReference type="EMBL" id="MDQ1148079.1"/>
    </source>
</evidence>
<sequence length="832" mass="94930">MKNKIIFSTLALLLSAGIIQAQQPLEKKADKTASKTDAKTAAKTDTLKTKNDLYEAYSKILNKKRISRSGVFNVIESEKKWYLEIPDSLLNRYFLTVTRLVSAPQGFPMYGGEKLNEQTLYFEKGLGDRIQLRAAIYKQDAPENDAIRTALIQSQEDPILAILDIKGLQEGGNSYLVEVTDLFRKDNAALSFDSRIKSENKLSSLADDRSFITDMKVFPINLEVKTTKTYSSTSGTPAAMLTGSLTFTTNTSMVLLPQVPMKKRIYDDRVGYFANKYVLFTDKDQRSKAFNFIQRYRLEPKAKDLKRYLKGELVEPQQQIVYYIDPATPKKWRPYLIAGINDWNKAFEQAGFKNAIVGKEWPERDTTMSLEDARFSVIRYFASEKANAYGPRISDPRSGEIIEAHVGWYHNVMKLVQQWFMVQVGPLNKAAQKMQLDDEVMGQLIRFVSSHEVGHSLGLRHNMGASSQTPVEKLRDKKWVEKNGHTVSIMDYARFNYVAQPEDGVGLAGIYPRIGSYDKWAIQWGYQYLPQFTSGEDEQLYLSKQVTDSLSANPKLWFGGEGNDEDPRSQREDLGDDAVLASNYGIKNLQRVVSNLVEWTNEPGDDYSNLKDMHKSVRAQFDRYLYHVLKNIGSQQITKKVRGQEGAVYAAVPREKVKAAMQYVNDHVFNPPLWLYPQDVQDLIGKDANKEIVEQHEQMLNMLMSPGMLYNVYMKSFNSTNPYGLNEYLNDMGGAIWTLPAGDPRVAVFKRAQQRFFLEKVNQIINPKVGQGSDIISQAQRSDIQLYVRNYLIALVPEINQLVAKQKDPLNKQHLELMLLEIKRIQNQINKD</sequence>
<evidence type="ECO:0008006" key="7">
    <source>
        <dbReference type="Google" id="ProtNLM"/>
    </source>
</evidence>
<dbReference type="InterPro" id="IPR032534">
    <property type="entry name" value="EcxA_zinc-bd"/>
</dbReference>
<accession>A0ABU0TZF6</accession>
<dbReference type="Pfam" id="PF16313">
    <property type="entry name" value="DUF4953"/>
    <property type="match status" value="1"/>
</dbReference>
<organism evidence="5 6">
    <name type="scientific">Sphingobacterium zeae</name>
    <dbReference type="NCBI Taxonomy" id="1776859"/>
    <lineage>
        <taxon>Bacteria</taxon>
        <taxon>Pseudomonadati</taxon>
        <taxon>Bacteroidota</taxon>
        <taxon>Sphingobacteriia</taxon>
        <taxon>Sphingobacteriales</taxon>
        <taxon>Sphingobacteriaceae</taxon>
        <taxon>Sphingobacterium</taxon>
    </lineage>
</organism>
<evidence type="ECO:0000259" key="2">
    <source>
        <dbReference type="Pfam" id="PF16313"/>
    </source>
</evidence>
<feature type="signal peptide" evidence="1">
    <location>
        <begin position="1"/>
        <end position="21"/>
    </location>
</feature>
<feature type="chain" id="PRO_5045802987" description="Zinc-dependent metalloprotease" evidence="1">
    <location>
        <begin position="22"/>
        <end position="832"/>
    </location>
</feature>
<gene>
    <name evidence="5" type="ORF">QE382_000063</name>
</gene>